<name>A0AA86JMC6_9CLOT</name>
<dbReference type="Proteomes" id="UP000789738">
    <property type="component" value="Unassembled WGS sequence"/>
</dbReference>
<comment type="caution">
    <text evidence="1">The sequence shown here is derived from an EMBL/GenBank/DDBJ whole genome shotgun (WGS) entry which is preliminary data.</text>
</comment>
<evidence type="ECO:0000313" key="1">
    <source>
        <dbReference type="EMBL" id="CAG9701878.1"/>
    </source>
</evidence>
<sequence>MIYIYKLLKLTTLTEPWSGSQYLALQRLTRHRLHIVEALIREKTYMLSNVIKLRKFNIE</sequence>
<protein>
    <submittedName>
        <fullName evidence="1">Uncharacterized protein</fullName>
    </submittedName>
</protein>
<evidence type="ECO:0000313" key="2">
    <source>
        <dbReference type="Proteomes" id="UP000789738"/>
    </source>
</evidence>
<accession>A0AA86JMC6</accession>
<reference evidence="1" key="1">
    <citation type="submission" date="2021-10" db="EMBL/GenBank/DDBJ databases">
        <authorList>
            <person name="Mesa V."/>
        </authorList>
    </citation>
    <scope>NUCLEOTIDE SEQUENCE</scope>
    <source>
        <strain evidence="1">CC3_PB</strain>
    </source>
</reference>
<dbReference type="EMBL" id="CAKJVE010000001">
    <property type="protein sequence ID" value="CAG9701878.1"/>
    <property type="molecule type" value="Genomic_DNA"/>
</dbReference>
<proteinExistence type="predicted"/>
<dbReference type="AlphaFoldDB" id="A0AA86JMC6"/>
<organism evidence="1 2">
    <name type="scientific">Clostridium neonatale</name>
    <dbReference type="NCBI Taxonomy" id="137838"/>
    <lineage>
        <taxon>Bacteria</taxon>
        <taxon>Bacillati</taxon>
        <taxon>Bacillota</taxon>
        <taxon>Clostridia</taxon>
        <taxon>Eubacteriales</taxon>
        <taxon>Clostridiaceae</taxon>
        <taxon>Clostridium</taxon>
    </lineage>
</organism>
<gene>
    <name evidence="1" type="ORF">CNEO_10349</name>
</gene>